<protein>
    <submittedName>
        <fullName evidence="1">Uncharacterized protein</fullName>
    </submittedName>
</protein>
<accession>A0A2H0RNG7</accession>
<sequence>MSISIFAERLSEQALLLNELLAELTTSVDGDEGQPQSNQGRTDQDLSMTVTVGGRHARVTYRQEGQDTGRPEVEVALLLGNQERPSIAWCRGLNGEAYTTGVIGCYDPVLIACEGIEKRSLNCKLRSLLALMDKHKNTPVA</sequence>
<reference evidence="1 2" key="1">
    <citation type="submission" date="2017-09" db="EMBL/GenBank/DDBJ databases">
        <title>Depth-based differentiation of microbial function through sediment-hosted aquifers and enrichment of novel symbionts in the deep terrestrial subsurface.</title>
        <authorList>
            <person name="Probst A.J."/>
            <person name="Ladd B."/>
            <person name="Jarett J.K."/>
            <person name="Geller-Mcgrath D.E."/>
            <person name="Sieber C.M."/>
            <person name="Emerson J.B."/>
            <person name="Anantharaman K."/>
            <person name="Thomas B.C."/>
            <person name="Malmstrom R."/>
            <person name="Stieglmeier M."/>
            <person name="Klingl A."/>
            <person name="Woyke T."/>
            <person name="Ryan C.M."/>
            <person name="Banfield J.F."/>
        </authorList>
    </citation>
    <scope>NUCLEOTIDE SEQUENCE [LARGE SCALE GENOMIC DNA]</scope>
    <source>
        <strain evidence="1">CG10_big_fil_rev_8_21_14_0_10_50_16</strain>
    </source>
</reference>
<comment type="caution">
    <text evidence="1">The sequence shown here is derived from an EMBL/GenBank/DDBJ whole genome shotgun (WGS) entry which is preliminary data.</text>
</comment>
<dbReference type="EMBL" id="PCYM01000001">
    <property type="protein sequence ID" value="PIR48058.1"/>
    <property type="molecule type" value="Genomic_DNA"/>
</dbReference>
<dbReference type="Proteomes" id="UP000230084">
    <property type="component" value="Unassembled WGS sequence"/>
</dbReference>
<name>A0A2H0RNG7_9BACT</name>
<evidence type="ECO:0000313" key="1">
    <source>
        <dbReference type="EMBL" id="PIR48058.1"/>
    </source>
</evidence>
<organism evidence="1 2">
    <name type="scientific">Candidatus Uhrbacteria bacterium CG10_big_fil_rev_8_21_14_0_10_50_16</name>
    <dbReference type="NCBI Taxonomy" id="1975039"/>
    <lineage>
        <taxon>Bacteria</taxon>
        <taxon>Candidatus Uhriibacteriota</taxon>
    </lineage>
</organism>
<proteinExistence type="predicted"/>
<dbReference type="AlphaFoldDB" id="A0A2H0RNG7"/>
<gene>
    <name evidence="1" type="ORF">COV06_01520</name>
</gene>
<evidence type="ECO:0000313" key="2">
    <source>
        <dbReference type="Proteomes" id="UP000230084"/>
    </source>
</evidence>